<protein>
    <submittedName>
        <fullName evidence="2">Transcriptional regulator</fullName>
    </submittedName>
</protein>
<dbReference type="OMA" id="KGYDQNR"/>
<dbReference type="EMBL" id="DPIY01000004">
    <property type="protein sequence ID" value="HCT56186.1"/>
    <property type="molecule type" value="Genomic_DNA"/>
</dbReference>
<dbReference type="PANTHER" id="PTHR37318">
    <property type="entry name" value="BSL7504 PROTEIN"/>
    <property type="match status" value="1"/>
</dbReference>
<dbReference type="Pfam" id="PF13601">
    <property type="entry name" value="HTH_34"/>
    <property type="match status" value="1"/>
</dbReference>
<comment type="caution">
    <text evidence="2">The sequence shown here is derived from an EMBL/GenBank/DDBJ whole genome shotgun (WGS) entry which is preliminary data.</text>
</comment>
<dbReference type="Proteomes" id="UP000264071">
    <property type="component" value="Unassembled WGS sequence"/>
</dbReference>
<dbReference type="InterPro" id="IPR011991">
    <property type="entry name" value="ArsR-like_HTH"/>
</dbReference>
<dbReference type="GO" id="GO:0006355">
    <property type="term" value="P:regulation of DNA-templated transcription"/>
    <property type="evidence" value="ECO:0007669"/>
    <property type="project" value="UniProtKB-ARBA"/>
</dbReference>
<accession>A0A3D4V4Z0</accession>
<evidence type="ECO:0000313" key="3">
    <source>
        <dbReference type="Proteomes" id="UP000264071"/>
    </source>
</evidence>
<feature type="domain" description="Winged helix DNA-binding" evidence="1">
    <location>
        <begin position="17"/>
        <end position="95"/>
    </location>
</feature>
<dbReference type="InterPro" id="IPR027395">
    <property type="entry name" value="WH_DNA-bd_dom"/>
</dbReference>
<reference evidence="2 3" key="1">
    <citation type="journal article" date="2018" name="Nat. Biotechnol.">
        <title>A standardized bacterial taxonomy based on genome phylogeny substantially revises the tree of life.</title>
        <authorList>
            <person name="Parks D.H."/>
            <person name="Chuvochina M."/>
            <person name="Waite D.W."/>
            <person name="Rinke C."/>
            <person name="Skarshewski A."/>
            <person name="Chaumeil P.A."/>
            <person name="Hugenholtz P."/>
        </authorList>
    </citation>
    <scope>NUCLEOTIDE SEQUENCE [LARGE SCALE GENOMIC DNA]</scope>
    <source>
        <strain evidence="2">UBA8844</strain>
    </source>
</reference>
<dbReference type="InterPro" id="IPR036388">
    <property type="entry name" value="WH-like_DNA-bd_sf"/>
</dbReference>
<dbReference type="PANTHER" id="PTHR37318:SF1">
    <property type="entry name" value="BSL7504 PROTEIN"/>
    <property type="match status" value="1"/>
</dbReference>
<dbReference type="SUPFAM" id="SSF46785">
    <property type="entry name" value="Winged helix' DNA-binding domain"/>
    <property type="match status" value="1"/>
</dbReference>
<dbReference type="Gene3D" id="1.10.10.10">
    <property type="entry name" value="Winged helix-like DNA-binding domain superfamily/Winged helix DNA-binding domain"/>
    <property type="match status" value="1"/>
</dbReference>
<gene>
    <name evidence="2" type="ORF">DGD08_03125</name>
</gene>
<dbReference type="InterPro" id="IPR036390">
    <property type="entry name" value="WH_DNA-bd_sf"/>
</dbReference>
<dbReference type="CDD" id="cd00090">
    <property type="entry name" value="HTH_ARSR"/>
    <property type="match status" value="1"/>
</dbReference>
<sequence length="101" mass="11333">MVGQIPALDGLIHERARLAIVTALASGESRTHTELRDLLQLTDGNLSVHARKLEDAGYLVCTKEFAGRTPRTSYRLTAEGRQAFDRYLAHLEQLVTTMRRL</sequence>
<dbReference type="AlphaFoldDB" id="A0A3D4V4Z0"/>
<evidence type="ECO:0000313" key="2">
    <source>
        <dbReference type="EMBL" id="HCT56186.1"/>
    </source>
</evidence>
<name>A0A3D4V4Z0_9BACT</name>
<proteinExistence type="predicted"/>
<evidence type="ECO:0000259" key="1">
    <source>
        <dbReference type="Pfam" id="PF13601"/>
    </source>
</evidence>
<organism evidence="2 3">
    <name type="scientific">Gemmatimonas aurantiaca</name>
    <dbReference type="NCBI Taxonomy" id="173480"/>
    <lineage>
        <taxon>Bacteria</taxon>
        <taxon>Pseudomonadati</taxon>
        <taxon>Gemmatimonadota</taxon>
        <taxon>Gemmatimonadia</taxon>
        <taxon>Gemmatimonadales</taxon>
        <taxon>Gemmatimonadaceae</taxon>
        <taxon>Gemmatimonas</taxon>
    </lineage>
</organism>